<dbReference type="Pfam" id="PF08207">
    <property type="entry name" value="EFP_N"/>
    <property type="match status" value="1"/>
</dbReference>
<dbReference type="PIRSF" id="PIRSF005901">
    <property type="entry name" value="EF-P"/>
    <property type="match status" value="1"/>
</dbReference>
<dbReference type="InterPro" id="IPR013852">
    <property type="entry name" value="Transl_elong_P/YeiP_CS"/>
</dbReference>
<dbReference type="FunFam" id="2.40.50.140:FF:000009">
    <property type="entry name" value="Elongation factor P"/>
    <property type="match status" value="1"/>
</dbReference>
<evidence type="ECO:0000256" key="2">
    <source>
        <dbReference type="ARBA" id="ARBA00004815"/>
    </source>
</evidence>
<dbReference type="InterPro" id="IPR011768">
    <property type="entry name" value="Transl_elongation_fac_P"/>
</dbReference>
<dbReference type="RefSeq" id="WP_264843953.1">
    <property type="nucleotide sequence ID" value="NZ_AP025628.1"/>
</dbReference>
<evidence type="ECO:0000256" key="5">
    <source>
        <dbReference type="ARBA" id="ARBA00022768"/>
    </source>
</evidence>
<dbReference type="InterPro" id="IPR008991">
    <property type="entry name" value="Translation_prot_SH3-like_sf"/>
</dbReference>
<dbReference type="InterPro" id="IPR012340">
    <property type="entry name" value="NA-bd_OB-fold"/>
</dbReference>
<comment type="pathway">
    <text evidence="2 8">Protein biosynthesis; polypeptide chain elongation.</text>
</comment>
<dbReference type="PANTHER" id="PTHR30053">
    <property type="entry name" value="ELONGATION FACTOR P"/>
    <property type="match status" value="1"/>
</dbReference>
<evidence type="ECO:0000313" key="14">
    <source>
        <dbReference type="Proteomes" id="UP001163687"/>
    </source>
</evidence>
<evidence type="ECO:0000256" key="6">
    <source>
        <dbReference type="ARBA" id="ARBA00022917"/>
    </source>
</evidence>
<dbReference type="FunFam" id="2.40.50.140:FF:000004">
    <property type="entry name" value="Elongation factor P"/>
    <property type="match status" value="1"/>
</dbReference>
<keyword evidence="5 8" id="KW-0251">Elongation factor</keyword>
<dbReference type="SUPFAM" id="SSF50249">
    <property type="entry name" value="Nucleic acid-binding proteins"/>
    <property type="match status" value="2"/>
</dbReference>
<protein>
    <recommendedName>
        <fullName evidence="8 9">Elongation factor P</fullName>
        <shortName evidence="8">EF-P</shortName>
    </recommendedName>
</protein>
<keyword evidence="14" id="KW-1185">Reference proteome</keyword>
<dbReference type="InterPro" id="IPR013185">
    <property type="entry name" value="Transl_elong_KOW-like"/>
</dbReference>
<dbReference type="NCBIfam" id="NF001810">
    <property type="entry name" value="PRK00529.1"/>
    <property type="match status" value="1"/>
</dbReference>
<dbReference type="Gene3D" id="2.40.50.140">
    <property type="entry name" value="Nucleic acid-binding proteins"/>
    <property type="match status" value="2"/>
</dbReference>
<dbReference type="InterPro" id="IPR014722">
    <property type="entry name" value="Rib_uL2_dom2"/>
</dbReference>
<feature type="domain" description="Translation elongation factor P/YeiP central" evidence="12">
    <location>
        <begin position="67"/>
        <end position="121"/>
    </location>
</feature>
<feature type="domain" description="Elongation factor P C-terminal" evidence="11">
    <location>
        <begin position="129"/>
        <end position="184"/>
    </location>
</feature>
<evidence type="ECO:0000256" key="3">
    <source>
        <dbReference type="ARBA" id="ARBA00009479"/>
    </source>
</evidence>
<dbReference type="CDD" id="cd05794">
    <property type="entry name" value="S1_EF-P_repeat_2"/>
    <property type="match status" value="1"/>
</dbReference>
<name>A0AA35G927_9FIRM</name>
<evidence type="ECO:0000259" key="12">
    <source>
        <dbReference type="SMART" id="SM01185"/>
    </source>
</evidence>
<comment type="function">
    <text evidence="7 8">Involved in peptide bond synthesis. Stimulates efficient translation and peptide-bond synthesis on native or reconstituted 70S ribosomes in vitro. Probably functions indirectly by altering the affinity of the ribosome for aminoacyl-tRNA, thus increasing their reactivity as acceptors for peptidyl transferase.</text>
</comment>
<evidence type="ECO:0000259" key="11">
    <source>
        <dbReference type="SMART" id="SM00841"/>
    </source>
</evidence>
<evidence type="ECO:0000256" key="4">
    <source>
        <dbReference type="ARBA" id="ARBA00022490"/>
    </source>
</evidence>
<evidence type="ECO:0000256" key="8">
    <source>
        <dbReference type="HAMAP-Rule" id="MF_00141"/>
    </source>
</evidence>
<dbReference type="PANTHER" id="PTHR30053:SF12">
    <property type="entry name" value="ELONGATION FACTOR P (EF-P) FAMILY PROTEIN"/>
    <property type="match status" value="1"/>
</dbReference>
<dbReference type="AlphaFoldDB" id="A0AA35G927"/>
<dbReference type="Proteomes" id="UP001163687">
    <property type="component" value="Chromosome"/>
</dbReference>
<dbReference type="EMBL" id="AP025628">
    <property type="protein sequence ID" value="BDG59869.1"/>
    <property type="molecule type" value="Genomic_DNA"/>
</dbReference>
<dbReference type="InterPro" id="IPR015365">
    <property type="entry name" value="Elong-fact-P_C"/>
</dbReference>
<dbReference type="Pfam" id="PF09285">
    <property type="entry name" value="Elong-fact-P_C"/>
    <property type="match status" value="1"/>
</dbReference>
<evidence type="ECO:0000313" key="13">
    <source>
        <dbReference type="EMBL" id="BDG59869.1"/>
    </source>
</evidence>
<dbReference type="GO" id="GO:0003746">
    <property type="term" value="F:translation elongation factor activity"/>
    <property type="evidence" value="ECO:0007669"/>
    <property type="project" value="UniProtKB-UniRule"/>
</dbReference>
<accession>A0AA35G927</accession>
<dbReference type="PROSITE" id="PS01275">
    <property type="entry name" value="EFP"/>
    <property type="match status" value="1"/>
</dbReference>
<sequence length="185" mass="20597">MINVNDFSRGVIIEYEGSVYQVLEFLHVKPGKGAAFVRAKLKNLRTGAVIETTFRGGERVPRAQVERAEYQYLYESDGLYTFMHSETYEQVTLTADQVGDAKNFLVENMTVYLVNWAGQIIGIELPNTVELEVVETEPGVRGDTAQGGSKPARLQTGYVVQVPLFVNVGDRVKVDTRTGEYLGRA</sequence>
<dbReference type="HAMAP" id="MF_00141">
    <property type="entry name" value="EF_P"/>
    <property type="match status" value="1"/>
</dbReference>
<dbReference type="GO" id="GO:0005829">
    <property type="term" value="C:cytosol"/>
    <property type="evidence" value="ECO:0007669"/>
    <property type="project" value="UniProtKB-ARBA"/>
</dbReference>
<dbReference type="SUPFAM" id="SSF50104">
    <property type="entry name" value="Translation proteins SH3-like domain"/>
    <property type="match status" value="1"/>
</dbReference>
<evidence type="ECO:0000256" key="9">
    <source>
        <dbReference type="NCBIfam" id="TIGR00038"/>
    </source>
</evidence>
<evidence type="ECO:0000256" key="7">
    <source>
        <dbReference type="ARBA" id="ARBA00025469"/>
    </source>
</evidence>
<dbReference type="Pfam" id="PF01132">
    <property type="entry name" value="EFP"/>
    <property type="match status" value="1"/>
</dbReference>
<dbReference type="Gene3D" id="2.30.30.30">
    <property type="match status" value="1"/>
</dbReference>
<dbReference type="SMART" id="SM00841">
    <property type="entry name" value="Elong-fact-P_C"/>
    <property type="match status" value="1"/>
</dbReference>
<keyword evidence="6 8" id="KW-0648">Protein biosynthesis</keyword>
<organism evidence="13 14">
    <name type="scientific">Caldinitratiruptor microaerophilus</name>
    <dbReference type="NCBI Taxonomy" id="671077"/>
    <lineage>
        <taxon>Bacteria</taxon>
        <taxon>Bacillati</taxon>
        <taxon>Bacillota</taxon>
        <taxon>Clostridia</taxon>
        <taxon>Eubacteriales</taxon>
        <taxon>Symbiobacteriaceae</taxon>
        <taxon>Caldinitratiruptor</taxon>
    </lineage>
</organism>
<keyword evidence="4 8" id="KW-0963">Cytoplasm</keyword>
<dbReference type="FunFam" id="2.30.30.30:FF:000003">
    <property type="entry name" value="Elongation factor P"/>
    <property type="match status" value="1"/>
</dbReference>
<gene>
    <name evidence="8 13" type="primary">efp</name>
    <name evidence="13" type="ORF">caldi_09590</name>
</gene>
<comment type="subcellular location">
    <subcellularLocation>
        <location evidence="1 8">Cytoplasm</location>
    </subcellularLocation>
</comment>
<dbReference type="InterPro" id="IPR001059">
    <property type="entry name" value="Transl_elong_P/YeiP_cen"/>
</dbReference>
<dbReference type="SMART" id="SM01185">
    <property type="entry name" value="EFP"/>
    <property type="match status" value="1"/>
</dbReference>
<dbReference type="NCBIfam" id="TIGR00038">
    <property type="entry name" value="efp"/>
    <property type="match status" value="1"/>
</dbReference>
<proteinExistence type="inferred from homology"/>
<comment type="similarity">
    <text evidence="3 8 10">Belongs to the elongation factor P family.</text>
</comment>
<reference evidence="13" key="1">
    <citation type="submission" date="2022-03" db="EMBL/GenBank/DDBJ databases">
        <title>Complete genome sequence of Caldinitratiruptor microaerophilus.</title>
        <authorList>
            <person name="Mukaiyama R."/>
            <person name="Nishiyama T."/>
            <person name="Ueda K."/>
        </authorList>
    </citation>
    <scope>NUCLEOTIDE SEQUENCE</scope>
    <source>
        <strain evidence="13">JCM 16183</strain>
    </source>
</reference>
<dbReference type="InterPro" id="IPR020599">
    <property type="entry name" value="Transl_elong_fac_P/YeiP"/>
</dbReference>
<dbReference type="CDD" id="cd04470">
    <property type="entry name" value="S1_EF-P_repeat_1"/>
    <property type="match status" value="1"/>
</dbReference>
<dbReference type="GO" id="GO:0043043">
    <property type="term" value="P:peptide biosynthetic process"/>
    <property type="evidence" value="ECO:0007669"/>
    <property type="project" value="InterPro"/>
</dbReference>
<dbReference type="KEGG" id="cmic:caldi_09590"/>
<evidence type="ECO:0000256" key="1">
    <source>
        <dbReference type="ARBA" id="ARBA00004496"/>
    </source>
</evidence>
<evidence type="ECO:0000256" key="10">
    <source>
        <dbReference type="RuleBase" id="RU004389"/>
    </source>
</evidence>